<feature type="transmembrane region" description="Helical" evidence="1">
    <location>
        <begin position="12"/>
        <end position="34"/>
    </location>
</feature>
<keyword evidence="1" id="KW-0472">Membrane</keyword>
<dbReference type="AlphaFoldDB" id="A0A094X9F2"/>
<comment type="caution">
    <text evidence="2">The sequence shown here is derived from an EMBL/GenBank/DDBJ whole genome shotgun (WGS) entry which is preliminary data.</text>
</comment>
<gene>
    <name evidence="2" type="ORF">LptCag_2603</name>
</gene>
<keyword evidence="1" id="KW-0812">Transmembrane</keyword>
<organism evidence="2 3">
    <name type="scientific">Leptospirillum ferriphilum</name>
    <dbReference type="NCBI Taxonomy" id="178606"/>
    <lineage>
        <taxon>Bacteria</taxon>
        <taxon>Pseudomonadati</taxon>
        <taxon>Nitrospirota</taxon>
        <taxon>Nitrospiria</taxon>
        <taxon>Nitrospirales</taxon>
        <taxon>Nitrospiraceae</taxon>
        <taxon>Leptospirillum</taxon>
    </lineage>
</organism>
<dbReference type="EMBL" id="JPGK01000001">
    <property type="protein sequence ID" value="KGA95169.1"/>
    <property type="molecule type" value="Genomic_DNA"/>
</dbReference>
<keyword evidence="1" id="KW-1133">Transmembrane helix</keyword>
<accession>A0A094X9F2</accession>
<evidence type="ECO:0000313" key="2">
    <source>
        <dbReference type="EMBL" id="KGA95169.1"/>
    </source>
</evidence>
<protein>
    <submittedName>
        <fullName evidence="2">Uncharacterized protein</fullName>
    </submittedName>
</protein>
<name>A0A094X9F2_9BACT</name>
<proteinExistence type="predicted"/>
<evidence type="ECO:0000313" key="3">
    <source>
        <dbReference type="Proteomes" id="UP000029452"/>
    </source>
</evidence>
<dbReference type="Proteomes" id="UP000029452">
    <property type="component" value="Unassembled WGS sequence"/>
</dbReference>
<dbReference type="PATRIC" id="fig|178606.4.peg.386"/>
<dbReference type="RefSeq" id="WP_256856029.1">
    <property type="nucleotide sequence ID" value="NZ_JBPKCJ010000001.1"/>
</dbReference>
<evidence type="ECO:0000256" key="1">
    <source>
        <dbReference type="SAM" id="Phobius"/>
    </source>
</evidence>
<sequence length="43" mass="5156">MDKQTARYFLDHLATGMWIFLIVVWSVALLYLVLRKKKSRTSR</sequence>
<reference evidence="2 3" key="1">
    <citation type="submission" date="2014-06" db="EMBL/GenBank/DDBJ databases">
        <title>Draft genome sequence of iron oxidizing acidophile Leptospirillum ferriphilum DSM14647.</title>
        <authorList>
            <person name="Cardenas J.P."/>
            <person name="Lazcano M."/>
            <person name="Ossandon F.J."/>
            <person name="Corbett M."/>
            <person name="Holmes D.S."/>
            <person name="Watkin E."/>
        </authorList>
    </citation>
    <scope>NUCLEOTIDE SEQUENCE [LARGE SCALE GENOMIC DNA]</scope>
    <source>
        <strain evidence="2 3">DSM 14647</strain>
    </source>
</reference>